<dbReference type="InterPro" id="IPR050122">
    <property type="entry name" value="RTK"/>
</dbReference>
<feature type="region of interest" description="Disordered" evidence="11">
    <location>
        <begin position="573"/>
        <end position="594"/>
    </location>
</feature>
<dbReference type="InterPro" id="IPR003961">
    <property type="entry name" value="FN3_dom"/>
</dbReference>
<dbReference type="SUPFAM" id="SSF49265">
    <property type="entry name" value="Fibronectin type III"/>
    <property type="match status" value="1"/>
</dbReference>
<keyword evidence="10" id="KW-0325">Glycoprotein</keyword>
<dbReference type="InterPro" id="IPR036116">
    <property type="entry name" value="FN3_sf"/>
</dbReference>
<dbReference type="InterPro" id="IPR020635">
    <property type="entry name" value="Tyr_kinase_cat_dom"/>
</dbReference>
<comment type="subcellular location">
    <subcellularLocation>
        <location evidence="1">Membrane</location>
        <topology evidence="1">Single-pass membrane protein</topology>
    </subcellularLocation>
</comment>
<evidence type="ECO:0000256" key="9">
    <source>
        <dbReference type="ARBA" id="ARBA00023170"/>
    </source>
</evidence>
<sequence>MSISYPLYRSKYRFSQVSIDIFPPILCRLLAGLLVVIHLPVAESQSPSSPSLPPQFVCQLRCTALCLQKNATDSCFDNCTSYNNLNLCSDQPCWNSCKDLGPPSGNTNIGTPQNIEVSNLNSRAVIRWQPVPEASGYVIQYKNVQDNEFTGSKIESSTAVDFLPRPQNYGACDPFQIRIIAISSNGASQPSPVVTVEAPLPYVDPKLNLVTMNYISQPYEKDFYQANGTVEIEFSYSNSDWPLGDEDLIITPSFHMIMCSDPDLSQGIPEAEFVPGKEVRTLVGQVGSDMMYRKCKFLYYVESISSKQCKDSTNRIEFPPPQDLQTVIIQCSTVNNAPCSEEPNYAHPNCGVADSIKYTIIPTPNSDGVHNLTLNVTFVPQPQRNPSDPPDLYYEGIYGPAVNYAKLNYNNSLILTGINKDQLYGLTICAIKDVHNTTLPNVLSTDKSVRPKANPILVKSEAPNISTIAHSAPLIQSESTLIDDLIEVDAEQFLKIRVKRNKPATNESDVEFSGDDYQNPTFYEALDFSGEIDENGTTFEILGNSTEEINFTEQNEGSGLMYKMLKMNENRDDFEGSSSGEEIEFSGTEPGEEHAENCTLLDDNNTIIPCDQTIESKSVVGIIIGCVLGGLALIAVSAGLAFWWMSKKNREKLLKFKMSMGSDITPRYTDMPKKLVNMLACITDSEPLCLIVEYCSDGDLLHFLRDRCKYMMKLDELKINYHECPIDDNYDPDMIVTLKQLLMFAVQVSYGLEYLSQKGYIHRDVAARNVLVHEKNACKIGDFGLCRYIYSESPHYKSKLQGGRLPLKWMSPEAIRHYEFSSMSDVWSFGVLLFEIITLGGTPYPGIQPEDMLSYLEEDGRMDQPDNCPDDLKRKFPEDYSYLKLDAARDYYNVTYEKKPDTTIVIHEINDRELEDVKDIKEISEIKEPKEIEVK</sequence>
<name>A0A2A2LFG1_9BILA</name>
<dbReference type="GO" id="GO:0005886">
    <property type="term" value="C:plasma membrane"/>
    <property type="evidence" value="ECO:0007669"/>
    <property type="project" value="TreeGrafter"/>
</dbReference>
<evidence type="ECO:0000256" key="1">
    <source>
        <dbReference type="ARBA" id="ARBA00004167"/>
    </source>
</evidence>
<dbReference type="SMART" id="SM00219">
    <property type="entry name" value="TyrKc"/>
    <property type="match status" value="1"/>
</dbReference>
<comment type="caution">
    <text evidence="15">The sequence shown here is derived from an EMBL/GenBank/DDBJ whole genome shotgun (WGS) entry which is preliminary data.</text>
</comment>
<keyword evidence="3" id="KW-0808">Transferase</keyword>
<dbReference type="GO" id="GO:0005524">
    <property type="term" value="F:ATP binding"/>
    <property type="evidence" value="ECO:0007669"/>
    <property type="project" value="InterPro"/>
</dbReference>
<dbReference type="InterPro" id="IPR000719">
    <property type="entry name" value="Prot_kinase_dom"/>
</dbReference>
<dbReference type="PANTHER" id="PTHR24416">
    <property type="entry name" value="TYROSINE-PROTEIN KINASE RECEPTOR"/>
    <property type="match status" value="1"/>
</dbReference>
<dbReference type="InterPro" id="IPR008266">
    <property type="entry name" value="Tyr_kinase_AS"/>
</dbReference>
<dbReference type="PRINTS" id="PR00109">
    <property type="entry name" value="TYRKINASE"/>
</dbReference>
<organism evidence="15 16">
    <name type="scientific">Diploscapter pachys</name>
    <dbReference type="NCBI Taxonomy" id="2018661"/>
    <lineage>
        <taxon>Eukaryota</taxon>
        <taxon>Metazoa</taxon>
        <taxon>Ecdysozoa</taxon>
        <taxon>Nematoda</taxon>
        <taxon>Chromadorea</taxon>
        <taxon>Rhabditida</taxon>
        <taxon>Rhabditina</taxon>
        <taxon>Rhabditomorpha</taxon>
        <taxon>Rhabditoidea</taxon>
        <taxon>Rhabditidae</taxon>
        <taxon>Diploscapter</taxon>
    </lineage>
</organism>
<keyword evidence="8 12" id="KW-0472">Membrane</keyword>
<reference evidence="15 16" key="1">
    <citation type="journal article" date="2017" name="Curr. Biol.">
        <title>Genome architecture and evolution of a unichromosomal asexual nematode.</title>
        <authorList>
            <person name="Fradin H."/>
            <person name="Zegar C."/>
            <person name="Gutwein M."/>
            <person name="Lucas J."/>
            <person name="Kovtun M."/>
            <person name="Corcoran D."/>
            <person name="Baugh L.R."/>
            <person name="Kiontke K."/>
            <person name="Gunsalus K."/>
            <person name="Fitch D.H."/>
            <person name="Piano F."/>
        </authorList>
    </citation>
    <scope>NUCLEOTIDE SEQUENCE [LARGE SCALE GENOMIC DNA]</scope>
    <source>
        <strain evidence="15">PF1309</strain>
    </source>
</reference>
<evidence type="ECO:0000313" key="16">
    <source>
        <dbReference type="Proteomes" id="UP000218231"/>
    </source>
</evidence>
<keyword evidence="5" id="KW-0677">Repeat</keyword>
<dbReference type="PROSITE" id="PS50011">
    <property type="entry name" value="PROTEIN_KINASE_DOM"/>
    <property type="match status" value="1"/>
</dbReference>
<dbReference type="PROSITE" id="PS50853">
    <property type="entry name" value="FN3"/>
    <property type="match status" value="1"/>
</dbReference>
<evidence type="ECO:0000256" key="6">
    <source>
        <dbReference type="ARBA" id="ARBA00022777"/>
    </source>
</evidence>
<dbReference type="Pfam" id="PF07714">
    <property type="entry name" value="PK_Tyr_Ser-Thr"/>
    <property type="match status" value="1"/>
</dbReference>
<dbReference type="CDD" id="cd00192">
    <property type="entry name" value="PTKc"/>
    <property type="match status" value="1"/>
</dbReference>
<evidence type="ECO:0000256" key="2">
    <source>
        <dbReference type="ARBA" id="ARBA00011902"/>
    </source>
</evidence>
<evidence type="ECO:0000256" key="5">
    <source>
        <dbReference type="ARBA" id="ARBA00022737"/>
    </source>
</evidence>
<evidence type="ECO:0000256" key="10">
    <source>
        <dbReference type="ARBA" id="ARBA00023180"/>
    </source>
</evidence>
<dbReference type="EMBL" id="LIAE01006812">
    <property type="protein sequence ID" value="PAV84913.1"/>
    <property type="molecule type" value="Genomic_DNA"/>
</dbReference>
<evidence type="ECO:0000313" key="15">
    <source>
        <dbReference type="EMBL" id="PAV84913.1"/>
    </source>
</evidence>
<evidence type="ECO:0000256" key="3">
    <source>
        <dbReference type="ARBA" id="ARBA00022679"/>
    </source>
</evidence>
<dbReference type="PANTHER" id="PTHR24416:SF583">
    <property type="entry name" value="RECEPTOR PROTEIN-TYROSINE KINASE"/>
    <property type="match status" value="1"/>
</dbReference>
<evidence type="ECO:0000256" key="8">
    <source>
        <dbReference type="ARBA" id="ARBA00023136"/>
    </source>
</evidence>
<accession>A0A2A2LFG1</accession>
<dbReference type="SUPFAM" id="SSF56112">
    <property type="entry name" value="Protein kinase-like (PK-like)"/>
    <property type="match status" value="1"/>
</dbReference>
<feature type="domain" description="Protein kinase" evidence="13">
    <location>
        <begin position="618"/>
        <end position="915"/>
    </location>
</feature>
<dbReference type="EC" id="2.7.10.1" evidence="2"/>
<evidence type="ECO:0000256" key="11">
    <source>
        <dbReference type="SAM" id="MobiDB-lite"/>
    </source>
</evidence>
<dbReference type="GO" id="GO:0004714">
    <property type="term" value="F:transmembrane receptor protein tyrosine kinase activity"/>
    <property type="evidence" value="ECO:0007669"/>
    <property type="project" value="UniProtKB-EC"/>
</dbReference>
<keyword evidence="9" id="KW-0675">Receptor</keyword>
<evidence type="ECO:0000256" key="12">
    <source>
        <dbReference type="SAM" id="Phobius"/>
    </source>
</evidence>
<feature type="transmembrane region" description="Helical" evidence="12">
    <location>
        <begin position="619"/>
        <end position="645"/>
    </location>
</feature>
<dbReference type="GO" id="GO:0007169">
    <property type="term" value="P:cell surface receptor protein tyrosine kinase signaling pathway"/>
    <property type="evidence" value="ECO:0007669"/>
    <property type="project" value="TreeGrafter"/>
</dbReference>
<dbReference type="OrthoDB" id="3256376at2759"/>
<keyword evidence="16" id="KW-1185">Reference proteome</keyword>
<evidence type="ECO:0000259" key="13">
    <source>
        <dbReference type="PROSITE" id="PS50011"/>
    </source>
</evidence>
<protein>
    <recommendedName>
        <fullName evidence="2">receptor protein-tyrosine kinase</fullName>
        <ecNumber evidence="2">2.7.10.1</ecNumber>
    </recommendedName>
</protein>
<dbReference type="CDD" id="cd00063">
    <property type="entry name" value="FN3"/>
    <property type="match status" value="1"/>
</dbReference>
<dbReference type="Gene3D" id="1.10.510.10">
    <property type="entry name" value="Transferase(Phosphotransferase) domain 1"/>
    <property type="match status" value="1"/>
</dbReference>
<keyword evidence="4 12" id="KW-0812">Transmembrane</keyword>
<dbReference type="AlphaFoldDB" id="A0A2A2LFG1"/>
<dbReference type="Proteomes" id="UP000218231">
    <property type="component" value="Unassembled WGS sequence"/>
</dbReference>
<dbReference type="Gene3D" id="2.60.40.10">
    <property type="entry name" value="Immunoglobulins"/>
    <property type="match status" value="1"/>
</dbReference>
<keyword evidence="6" id="KW-0418">Kinase</keyword>
<feature type="domain" description="Fibronectin type-III" evidence="14">
    <location>
        <begin position="111"/>
        <end position="201"/>
    </location>
</feature>
<keyword evidence="7 12" id="KW-1133">Transmembrane helix</keyword>
<evidence type="ECO:0000256" key="4">
    <source>
        <dbReference type="ARBA" id="ARBA00022692"/>
    </source>
</evidence>
<dbReference type="STRING" id="2018661.A0A2A2LFG1"/>
<dbReference type="GO" id="GO:0043235">
    <property type="term" value="C:receptor complex"/>
    <property type="evidence" value="ECO:0007669"/>
    <property type="project" value="TreeGrafter"/>
</dbReference>
<dbReference type="InterPro" id="IPR011009">
    <property type="entry name" value="Kinase-like_dom_sf"/>
</dbReference>
<dbReference type="InterPro" id="IPR001245">
    <property type="entry name" value="Ser-Thr/Tyr_kinase_cat_dom"/>
</dbReference>
<proteinExistence type="predicted"/>
<gene>
    <name evidence="15" type="ORF">WR25_21772</name>
</gene>
<dbReference type="FunFam" id="1.10.510.10:FF:000994">
    <property type="entry name" value="Hypoxia Inhibited Receptor tyrosine kinase"/>
    <property type="match status" value="1"/>
</dbReference>
<evidence type="ECO:0000259" key="14">
    <source>
        <dbReference type="PROSITE" id="PS50853"/>
    </source>
</evidence>
<dbReference type="PROSITE" id="PS00109">
    <property type="entry name" value="PROTEIN_KINASE_TYR"/>
    <property type="match status" value="1"/>
</dbReference>
<evidence type="ECO:0000256" key="7">
    <source>
        <dbReference type="ARBA" id="ARBA00022989"/>
    </source>
</evidence>
<dbReference type="InterPro" id="IPR013783">
    <property type="entry name" value="Ig-like_fold"/>
</dbReference>